<dbReference type="AlphaFoldDB" id="A0A7R9I3T9"/>
<keyword evidence="1" id="KW-0732">Signal</keyword>
<protein>
    <submittedName>
        <fullName evidence="2">Uncharacterized protein</fullName>
    </submittedName>
</protein>
<organism evidence="2">
    <name type="scientific">Timema bartmani</name>
    <dbReference type="NCBI Taxonomy" id="61472"/>
    <lineage>
        <taxon>Eukaryota</taxon>
        <taxon>Metazoa</taxon>
        <taxon>Ecdysozoa</taxon>
        <taxon>Arthropoda</taxon>
        <taxon>Hexapoda</taxon>
        <taxon>Insecta</taxon>
        <taxon>Pterygota</taxon>
        <taxon>Neoptera</taxon>
        <taxon>Polyneoptera</taxon>
        <taxon>Phasmatodea</taxon>
        <taxon>Timematodea</taxon>
        <taxon>Timematoidea</taxon>
        <taxon>Timematidae</taxon>
        <taxon>Timema</taxon>
    </lineage>
</organism>
<proteinExistence type="predicted"/>
<evidence type="ECO:0000313" key="2">
    <source>
        <dbReference type="EMBL" id="CAD7446404.1"/>
    </source>
</evidence>
<reference evidence="2" key="1">
    <citation type="submission" date="2020-11" db="EMBL/GenBank/DDBJ databases">
        <authorList>
            <person name="Tran Van P."/>
        </authorList>
    </citation>
    <scope>NUCLEOTIDE SEQUENCE</scope>
</reference>
<feature type="chain" id="PRO_5031421230" evidence="1">
    <location>
        <begin position="22"/>
        <end position="355"/>
    </location>
</feature>
<sequence>MWIHNVTIMVAILQYFITSHSSDRSEQADIEEHSQLVPYEWPQSNDRSEQADIEEYNQLVPHKWPHSNDRSEQADIEEYNKLVPHKWPHSNDRSEQVDIEEHSQLVSYEWPQSNDRSEQAGIEEHSQLVPHKWPLSNYRSEQVDIEEHSQLMAYEWPQSNDRSEQAGIEEHSQFVPHKWPHSSDWSEQAGIEEHSQLVSYEWPDCIPGIRKKGNTVKEQLSLKSADKQSPFYTACLKCGACLAIAEKRFHGSTTLMEAAPWSDLVPTTLDGMWTDKLKELCRFYLSEFGATRLYDSWWDAENYSRHDMITNLCRGEGVFRDCLNIVDKILLHKPSGKWRERPFGVGYHSTCCPCQ</sequence>
<gene>
    <name evidence="2" type="ORF">TBIB3V08_LOCUS8735</name>
</gene>
<accession>A0A7R9I3T9</accession>
<name>A0A7R9I3T9_9NEOP</name>
<evidence type="ECO:0000256" key="1">
    <source>
        <dbReference type="SAM" id="SignalP"/>
    </source>
</evidence>
<feature type="signal peptide" evidence="1">
    <location>
        <begin position="1"/>
        <end position="21"/>
    </location>
</feature>
<dbReference type="EMBL" id="OD567988">
    <property type="protein sequence ID" value="CAD7446404.1"/>
    <property type="molecule type" value="Genomic_DNA"/>
</dbReference>